<comment type="caution">
    <text evidence="2">The sequence shown here is derived from an EMBL/GenBank/DDBJ whole genome shotgun (WGS) entry which is preliminary data.</text>
</comment>
<protein>
    <submittedName>
        <fullName evidence="2">Membrane protein</fullName>
    </submittedName>
</protein>
<feature type="transmembrane region" description="Helical" evidence="1">
    <location>
        <begin position="119"/>
        <end position="145"/>
    </location>
</feature>
<organism evidence="2 3">
    <name type="scientific">Sporosarcina luteola</name>
    <dbReference type="NCBI Taxonomy" id="582850"/>
    <lineage>
        <taxon>Bacteria</taxon>
        <taxon>Bacillati</taxon>
        <taxon>Bacillota</taxon>
        <taxon>Bacilli</taxon>
        <taxon>Bacillales</taxon>
        <taxon>Caryophanaceae</taxon>
        <taxon>Sporosarcina</taxon>
    </lineage>
</organism>
<keyword evidence="1" id="KW-0472">Membrane</keyword>
<name>A0A511Z4M7_9BACL</name>
<dbReference type="Pfam" id="PF04307">
    <property type="entry name" value="YdjM"/>
    <property type="match status" value="1"/>
</dbReference>
<proteinExistence type="predicted"/>
<dbReference type="EMBL" id="BJYL01000008">
    <property type="protein sequence ID" value="GEN82405.1"/>
    <property type="molecule type" value="Genomic_DNA"/>
</dbReference>
<dbReference type="RefSeq" id="WP_170232569.1">
    <property type="nucleotide sequence ID" value="NZ_BJYL01000008.1"/>
</dbReference>
<accession>A0A511Z4M7</accession>
<dbReference type="AlphaFoldDB" id="A0A511Z4M7"/>
<dbReference type="Proteomes" id="UP000321901">
    <property type="component" value="Unassembled WGS sequence"/>
</dbReference>
<reference evidence="2 3" key="1">
    <citation type="submission" date="2019-07" db="EMBL/GenBank/DDBJ databases">
        <title>Whole genome shotgun sequence of Sporosarcina luteola NBRC 105378.</title>
        <authorList>
            <person name="Hosoyama A."/>
            <person name="Uohara A."/>
            <person name="Ohji S."/>
            <person name="Ichikawa N."/>
        </authorList>
    </citation>
    <scope>NUCLEOTIDE SEQUENCE [LARGE SCALE GENOMIC DNA]</scope>
    <source>
        <strain evidence="2 3">NBRC 105378</strain>
    </source>
</reference>
<feature type="transmembrane region" description="Helical" evidence="1">
    <location>
        <begin position="63"/>
        <end position="83"/>
    </location>
</feature>
<evidence type="ECO:0000313" key="3">
    <source>
        <dbReference type="Proteomes" id="UP000321901"/>
    </source>
</evidence>
<feature type="transmembrane region" description="Helical" evidence="1">
    <location>
        <begin position="173"/>
        <end position="190"/>
    </location>
</feature>
<evidence type="ECO:0000313" key="2">
    <source>
        <dbReference type="EMBL" id="GEN82405.1"/>
    </source>
</evidence>
<gene>
    <name evidence="2" type="ORF">SLU01_07170</name>
</gene>
<dbReference type="InterPro" id="IPR007404">
    <property type="entry name" value="YdjM-like"/>
</dbReference>
<feature type="transmembrane region" description="Helical" evidence="1">
    <location>
        <begin position="89"/>
        <end position="107"/>
    </location>
</feature>
<keyword evidence="1" id="KW-0812">Transmembrane</keyword>
<keyword evidence="3" id="KW-1185">Reference proteome</keyword>
<sequence>MKGSSHAIIGVTVGAIAGYQVQPDPYTAVVSSLVGGVSALVPDLDTNGVASNRITISKELGRWLMHLAGIGILMAITYQYFTIGYTPSILLYGGIGLLFFIISRFITQRRMLTLTGIMVMWLGFVMQQSIGILLAGSYIVIASFLSHRSYTHSLLGLVFYGFILNQLQQEWEIYGLLVAGIAGYASHLIADMKVLPMNRRGVKWFSPIWNKEW</sequence>
<keyword evidence="1" id="KW-1133">Transmembrane helix</keyword>
<evidence type="ECO:0000256" key="1">
    <source>
        <dbReference type="SAM" id="Phobius"/>
    </source>
</evidence>